<dbReference type="AlphaFoldDB" id="A0A8D0EUT7"/>
<dbReference type="Ensembl" id="ENSSOCT00000005547.1">
    <property type="protein sequence ID" value="ENSSOCP00000005393.1"/>
    <property type="gene ID" value="ENSSOCG00000003742.1"/>
</dbReference>
<dbReference type="GO" id="GO:0006974">
    <property type="term" value="P:DNA damage response"/>
    <property type="evidence" value="ECO:0007669"/>
    <property type="project" value="InterPro"/>
</dbReference>
<comment type="subcellular location">
    <subcellularLocation>
        <location evidence="1">Cytoplasm</location>
    </subcellularLocation>
</comment>
<evidence type="ECO:0000256" key="2">
    <source>
        <dbReference type="ARBA" id="ARBA00022490"/>
    </source>
</evidence>
<dbReference type="GO" id="GO:0008283">
    <property type="term" value="P:cell population proliferation"/>
    <property type="evidence" value="ECO:0007669"/>
    <property type="project" value="InterPro"/>
</dbReference>
<dbReference type="InterPro" id="IPR038904">
    <property type="entry name" value="BRAT1"/>
</dbReference>
<dbReference type="GO" id="GO:0005737">
    <property type="term" value="C:cytoplasm"/>
    <property type="evidence" value="ECO:0007669"/>
    <property type="project" value="UniProtKB-SubCell"/>
</dbReference>
<dbReference type="PANTHER" id="PTHR21331:SF2">
    <property type="entry name" value="BRCA1-ASSOCIATED ATM ACTIVATOR 1"/>
    <property type="match status" value="1"/>
</dbReference>
<proteinExistence type="predicted"/>
<protein>
    <submittedName>
        <fullName evidence="3">BRCA1 associated ATM activator 1</fullName>
    </submittedName>
</protein>
<name>A0A8D0EUT7_STROC</name>
<dbReference type="Proteomes" id="UP000694551">
    <property type="component" value="Unplaced"/>
</dbReference>
<evidence type="ECO:0000256" key="1">
    <source>
        <dbReference type="ARBA" id="ARBA00004496"/>
    </source>
</evidence>
<reference evidence="3" key="2">
    <citation type="submission" date="2025-09" db="UniProtKB">
        <authorList>
            <consortium name="Ensembl"/>
        </authorList>
    </citation>
    <scope>IDENTIFICATION</scope>
</reference>
<evidence type="ECO:0000313" key="4">
    <source>
        <dbReference type="Proteomes" id="UP000694551"/>
    </source>
</evidence>
<keyword evidence="2" id="KW-0963">Cytoplasm</keyword>
<keyword evidence="4" id="KW-1185">Reference proteome</keyword>
<accession>A0A8D0EUT7</accession>
<reference evidence="3" key="1">
    <citation type="submission" date="2025-08" db="UniProtKB">
        <authorList>
            <consortium name="Ensembl"/>
        </authorList>
    </citation>
    <scope>IDENTIFICATION</scope>
</reference>
<dbReference type="GO" id="GO:0005634">
    <property type="term" value="C:nucleus"/>
    <property type="evidence" value="ECO:0007669"/>
    <property type="project" value="TreeGrafter"/>
</dbReference>
<evidence type="ECO:0000313" key="3">
    <source>
        <dbReference type="Ensembl" id="ENSSOCP00000005393.1"/>
    </source>
</evidence>
<organism evidence="3 4">
    <name type="scientific">Strix occidentalis caurina</name>
    <name type="common">northern spotted owl</name>
    <dbReference type="NCBI Taxonomy" id="311401"/>
    <lineage>
        <taxon>Eukaryota</taxon>
        <taxon>Metazoa</taxon>
        <taxon>Chordata</taxon>
        <taxon>Craniata</taxon>
        <taxon>Vertebrata</taxon>
        <taxon>Euteleostomi</taxon>
        <taxon>Archelosauria</taxon>
        <taxon>Archosauria</taxon>
        <taxon>Dinosauria</taxon>
        <taxon>Saurischia</taxon>
        <taxon>Theropoda</taxon>
        <taxon>Coelurosauria</taxon>
        <taxon>Aves</taxon>
        <taxon>Neognathae</taxon>
        <taxon>Neoaves</taxon>
        <taxon>Telluraves</taxon>
        <taxon>Strigiformes</taxon>
        <taxon>Strigidae</taxon>
        <taxon>Strix</taxon>
    </lineage>
</organism>
<sequence>MTRECSLLLPRVCAALADPRQPGSDDTCLEKLLDWFRDLTEFGESSLRGLVQDNPCLTEFITSVLALPEPSPSILSFTLRLAGILAASENRFQHLQVSRLLRPVGRCICAKWLGGGCAQHDASPACLVIPQLLCISSIPVCCSDVK</sequence>
<dbReference type="PANTHER" id="PTHR21331">
    <property type="entry name" value="BRCA1-ASSOCIATED ATM ACTIVATOR 1"/>
    <property type="match status" value="1"/>
</dbReference>